<feature type="region of interest" description="Disordered" evidence="1">
    <location>
        <begin position="98"/>
        <end position="130"/>
    </location>
</feature>
<accession>A0AAV6ZIL6</accession>
<protein>
    <recommendedName>
        <fullName evidence="2">KRAB domain-containing protein</fullName>
    </recommendedName>
</protein>
<proteinExistence type="predicted"/>
<gene>
    <name evidence="3" type="ORF">GDO81_019834</name>
</gene>
<name>A0AAV6ZIL6_ENGPU</name>
<feature type="compositionally biased region" description="Polar residues" evidence="1">
    <location>
        <begin position="106"/>
        <end position="116"/>
    </location>
</feature>
<dbReference type="Proteomes" id="UP000824782">
    <property type="component" value="Unassembled WGS sequence"/>
</dbReference>
<evidence type="ECO:0000313" key="4">
    <source>
        <dbReference type="Proteomes" id="UP000824782"/>
    </source>
</evidence>
<comment type="caution">
    <text evidence="3">The sequence shown here is derived from an EMBL/GenBank/DDBJ whole genome shotgun (WGS) entry which is preliminary data.</text>
</comment>
<evidence type="ECO:0000259" key="2">
    <source>
        <dbReference type="Pfam" id="PF01352"/>
    </source>
</evidence>
<dbReference type="GO" id="GO:0006355">
    <property type="term" value="P:regulation of DNA-templated transcription"/>
    <property type="evidence" value="ECO:0007669"/>
    <property type="project" value="InterPro"/>
</dbReference>
<dbReference type="Pfam" id="PF01352">
    <property type="entry name" value="KRAB"/>
    <property type="match status" value="1"/>
</dbReference>
<reference evidence="3" key="1">
    <citation type="thesis" date="2020" institute="ProQuest LLC" country="789 East Eisenhower Parkway, Ann Arbor, MI, USA">
        <title>Comparative Genomics and Chromosome Evolution.</title>
        <authorList>
            <person name="Mudd A.B."/>
        </authorList>
    </citation>
    <scope>NUCLEOTIDE SEQUENCE</scope>
    <source>
        <strain evidence="3">237g6f4</strain>
        <tissue evidence="3">Blood</tissue>
    </source>
</reference>
<keyword evidence="4" id="KW-1185">Reference proteome</keyword>
<sequence>MAERILHLALEVICLITGEDYTVMKKIPEEAAGRGGNQDHVGSLIHEKICYQEILEAADQIRELLTGEVPVRCQDVSIYFSLEEWDYIEEHKDQYQDLMLEDPRTRTSPAVSSKEGTSGRRPSHHITREH</sequence>
<evidence type="ECO:0000313" key="3">
    <source>
        <dbReference type="EMBL" id="KAG8546053.1"/>
    </source>
</evidence>
<dbReference type="EMBL" id="WNYA01001274">
    <property type="protein sequence ID" value="KAG8546053.1"/>
    <property type="molecule type" value="Genomic_DNA"/>
</dbReference>
<organism evidence="3 4">
    <name type="scientific">Engystomops pustulosus</name>
    <name type="common">Tungara frog</name>
    <name type="synonym">Physalaemus pustulosus</name>
    <dbReference type="NCBI Taxonomy" id="76066"/>
    <lineage>
        <taxon>Eukaryota</taxon>
        <taxon>Metazoa</taxon>
        <taxon>Chordata</taxon>
        <taxon>Craniata</taxon>
        <taxon>Vertebrata</taxon>
        <taxon>Euteleostomi</taxon>
        <taxon>Amphibia</taxon>
        <taxon>Batrachia</taxon>
        <taxon>Anura</taxon>
        <taxon>Neobatrachia</taxon>
        <taxon>Hyloidea</taxon>
        <taxon>Leptodactylidae</taxon>
        <taxon>Leiuperinae</taxon>
        <taxon>Engystomops</taxon>
    </lineage>
</organism>
<dbReference type="InterPro" id="IPR001909">
    <property type="entry name" value="KRAB"/>
</dbReference>
<feature type="compositionally biased region" description="Basic residues" evidence="1">
    <location>
        <begin position="121"/>
        <end position="130"/>
    </location>
</feature>
<evidence type="ECO:0000256" key="1">
    <source>
        <dbReference type="SAM" id="MobiDB-lite"/>
    </source>
</evidence>
<dbReference type="AlphaFoldDB" id="A0AAV6ZIL6"/>
<dbReference type="Gene3D" id="6.10.140.140">
    <property type="match status" value="1"/>
</dbReference>
<feature type="domain" description="KRAB" evidence="2">
    <location>
        <begin position="70"/>
        <end position="102"/>
    </location>
</feature>
<dbReference type="SUPFAM" id="SSF109640">
    <property type="entry name" value="KRAB domain (Kruppel-associated box)"/>
    <property type="match status" value="1"/>
</dbReference>
<dbReference type="CDD" id="cd07765">
    <property type="entry name" value="KRAB_A-box"/>
    <property type="match status" value="1"/>
</dbReference>
<dbReference type="InterPro" id="IPR036051">
    <property type="entry name" value="KRAB_dom_sf"/>
</dbReference>